<dbReference type="Gene3D" id="3.90.1590.10">
    <property type="entry name" value="glutathione-dependent formaldehyde- activating enzyme (gfa)"/>
    <property type="match status" value="1"/>
</dbReference>
<accession>A0A7S9QDQ4</accession>
<keyword evidence="3" id="KW-0862">Zinc</keyword>
<keyword evidence="2" id="KW-0479">Metal-binding</keyword>
<evidence type="ECO:0000259" key="5">
    <source>
        <dbReference type="PROSITE" id="PS51891"/>
    </source>
</evidence>
<feature type="domain" description="CENP-V/GFA" evidence="5">
    <location>
        <begin position="4"/>
        <end position="112"/>
    </location>
</feature>
<dbReference type="GO" id="GO:0016846">
    <property type="term" value="F:carbon-sulfur lyase activity"/>
    <property type="evidence" value="ECO:0007669"/>
    <property type="project" value="InterPro"/>
</dbReference>
<organism evidence="6 7">
    <name type="scientific">Pontivivens ytuae</name>
    <dbReference type="NCBI Taxonomy" id="2789856"/>
    <lineage>
        <taxon>Bacteria</taxon>
        <taxon>Pseudomonadati</taxon>
        <taxon>Pseudomonadota</taxon>
        <taxon>Alphaproteobacteria</taxon>
        <taxon>Rhodobacterales</taxon>
        <taxon>Paracoccaceae</taxon>
        <taxon>Pontivivens</taxon>
    </lineage>
</organism>
<dbReference type="PROSITE" id="PS51891">
    <property type="entry name" value="CENP_V_GFA"/>
    <property type="match status" value="1"/>
</dbReference>
<proteinExistence type="inferred from homology"/>
<dbReference type="EMBL" id="CP064942">
    <property type="protein sequence ID" value="QPH55130.1"/>
    <property type="molecule type" value="Genomic_DNA"/>
</dbReference>
<dbReference type="InterPro" id="IPR006913">
    <property type="entry name" value="CENP-V/GFA"/>
</dbReference>
<dbReference type="InterPro" id="IPR011057">
    <property type="entry name" value="Mss4-like_sf"/>
</dbReference>
<sequence>MSETTGHCLCGQIRWAFDGPRLWQKYCHCESCRRNCAAPVTAFVAVPVKQFRWIRREPAFYESSPGVVRRFCPTCGTPVAYSWEGLPEEIHVYATGLTDPHDFVPEAHDFWNERLAWLPLADDLPKETA</sequence>
<evidence type="ECO:0000256" key="2">
    <source>
        <dbReference type="ARBA" id="ARBA00022723"/>
    </source>
</evidence>
<evidence type="ECO:0000256" key="4">
    <source>
        <dbReference type="ARBA" id="ARBA00023239"/>
    </source>
</evidence>
<dbReference type="RefSeq" id="WP_196104329.1">
    <property type="nucleotide sequence ID" value="NZ_CP064942.1"/>
</dbReference>
<evidence type="ECO:0000313" key="7">
    <source>
        <dbReference type="Proteomes" id="UP000594800"/>
    </source>
</evidence>
<evidence type="ECO:0000256" key="3">
    <source>
        <dbReference type="ARBA" id="ARBA00022833"/>
    </source>
</evidence>
<gene>
    <name evidence="6" type="ORF">I0K15_05120</name>
</gene>
<dbReference type="AlphaFoldDB" id="A0A7S9QDQ4"/>
<evidence type="ECO:0000256" key="1">
    <source>
        <dbReference type="ARBA" id="ARBA00005495"/>
    </source>
</evidence>
<dbReference type="GO" id="GO:0046872">
    <property type="term" value="F:metal ion binding"/>
    <property type="evidence" value="ECO:0007669"/>
    <property type="project" value="UniProtKB-KW"/>
</dbReference>
<dbReference type="KEGG" id="poz:I0K15_05120"/>
<dbReference type="Pfam" id="PF04828">
    <property type="entry name" value="GFA"/>
    <property type="match status" value="1"/>
</dbReference>
<reference evidence="6 7" key="1">
    <citation type="submission" date="2020-11" db="EMBL/GenBank/DDBJ databases">
        <title>Description of Pontivivens ytuae sp. nov. isolated from deep sea sediment of Mariana Trench.</title>
        <authorList>
            <person name="Wang Z."/>
            <person name="Sun Q.-L."/>
            <person name="Xu X.-D."/>
            <person name="Tang Y.-Z."/>
            <person name="Zhang J."/>
        </authorList>
    </citation>
    <scope>NUCLEOTIDE SEQUENCE [LARGE SCALE GENOMIC DNA]</scope>
    <source>
        <strain evidence="6 7">MT2928</strain>
    </source>
</reference>
<dbReference type="SUPFAM" id="SSF51316">
    <property type="entry name" value="Mss4-like"/>
    <property type="match status" value="1"/>
</dbReference>
<evidence type="ECO:0000313" key="6">
    <source>
        <dbReference type="EMBL" id="QPH55130.1"/>
    </source>
</evidence>
<dbReference type="Proteomes" id="UP000594800">
    <property type="component" value="Chromosome"/>
</dbReference>
<dbReference type="PANTHER" id="PTHR33337">
    <property type="entry name" value="GFA DOMAIN-CONTAINING PROTEIN"/>
    <property type="match status" value="1"/>
</dbReference>
<keyword evidence="7" id="KW-1185">Reference proteome</keyword>
<protein>
    <submittedName>
        <fullName evidence="6">GFA family protein</fullName>
    </submittedName>
</protein>
<dbReference type="PANTHER" id="PTHR33337:SF40">
    <property type="entry name" value="CENP-V_GFA DOMAIN-CONTAINING PROTEIN-RELATED"/>
    <property type="match status" value="1"/>
</dbReference>
<name>A0A7S9QDQ4_9RHOB</name>
<comment type="similarity">
    <text evidence="1">Belongs to the Gfa family.</text>
</comment>
<keyword evidence="4" id="KW-0456">Lyase</keyword>